<evidence type="ECO:0000313" key="1">
    <source>
        <dbReference type="EMBL" id="MBE9662007.1"/>
    </source>
</evidence>
<protein>
    <submittedName>
        <fullName evidence="1">Uncharacterized protein</fullName>
    </submittedName>
</protein>
<organism evidence="1 2">
    <name type="scientific">Mucilaginibacter myungsuensis</name>
    <dbReference type="NCBI Taxonomy" id="649104"/>
    <lineage>
        <taxon>Bacteria</taxon>
        <taxon>Pseudomonadati</taxon>
        <taxon>Bacteroidota</taxon>
        <taxon>Sphingobacteriia</taxon>
        <taxon>Sphingobacteriales</taxon>
        <taxon>Sphingobacteriaceae</taxon>
        <taxon>Mucilaginibacter</taxon>
    </lineage>
</organism>
<accession>A0A929KVP2</accession>
<dbReference type="EMBL" id="JADFFL010000003">
    <property type="protein sequence ID" value="MBE9662007.1"/>
    <property type="molecule type" value="Genomic_DNA"/>
</dbReference>
<reference evidence="1" key="1">
    <citation type="submission" date="2020-10" db="EMBL/GenBank/DDBJ databases">
        <title>Mucilaginibacter mali sp. nov., isolated from rhizosphere soil of apple orchard.</title>
        <authorList>
            <person name="Lee J.-S."/>
            <person name="Kim H.S."/>
            <person name="Kim J.-S."/>
        </authorList>
    </citation>
    <scope>NUCLEOTIDE SEQUENCE</scope>
    <source>
        <strain evidence="1">KCTC 22746</strain>
    </source>
</reference>
<name>A0A929KVP2_9SPHI</name>
<dbReference type="Proteomes" id="UP000622475">
    <property type="component" value="Unassembled WGS sequence"/>
</dbReference>
<dbReference type="AlphaFoldDB" id="A0A929KVP2"/>
<sequence>MHIAYSAIRNNRNAKQSPALARYQGYLSACQKHEQTIAEIRKYMPEFTPQHPARGVSSGQLAVNNQ</sequence>
<comment type="caution">
    <text evidence="1">The sequence shown here is derived from an EMBL/GenBank/DDBJ whole genome shotgun (WGS) entry which is preliminary data.</text>
</comment>
<evidence type="ECO:0000313" key="2">
    <source>
        <dbReference type="Proteomes" id="UP000622475"/>
    </source>
</evidence>
<proteinExistence type="predicted"/>
<gene>
    <name evidence="1" type="ORF">IRJ16_08920</name>
</gene>
<keyword evidence="2" id="KW-1185">Reference proteome</keyword>
<dbReference type="RefSeq" id="WP_194111205.1">
    <property type="nucleotide sequence ID" value="NZ_JADFFL010000003.1"/>
</dbReference>